<dbReference type="EMBL" id="CAIZ01000134">
    <property type="protein sequence ID" value="CCH70651.1"/>
    <property type="molecule type" value="Genomic_DNA"/>
</dbReference>
<sequence length="867" mass="93053">MSRARTLRRVAIGVVAALLVLVVGLAVVVLSFAQAATPQTTGRITVDGMSAEVTVARDASGVPHLTGSTLEDLARAQGFVHAQDRFFDMDLRRHIASGRLSELVGKSGLPADRVVRTLGWHQVAEQSVPLLAPETRRVLQAYSEGVNAYLESRSRNRLSLEYAVLGISLPDRPIEDWTPVDSVAWLTAMAWDLKGNYTDELSRARLTGRVTREQIIDLYPPFERTGHDPILGTGDWAPGARPPASSVPNALADVPAPSVGETSSVPTAPDWYAAVQDALAAVPALYGRGEGVGSNSWVVSGDLTKSGKPLLANDPHLGTRLPGIWYQNSLTCQTLTEACPLRVSGFSFPGLPGIMIGHNDRIAWGFTNLGPDVSDFYLERTDVEGRVLKDGVWTQPETRVERIQVAGGPTETITVRTTSHGPIVSDVLPSAKDGGVHAPTFGAGASGDVYALSLAWTGLRPSKTADALLGLNKARDFTQFRTALRDLAAPSQNVIYADVDGHIGYQAPGVIPVRAPSGDTGVPGYWPSPGWDSHHDWSAEVPFDDLPWALDPAGGVIVAANQQVSASPTPFLTTDWDPGYRSQRIHDLLSRTATGGSTVADMEAIQRDDRDPTAQALIAALNDVDLRSDPFTASARELLNSWDGSSPARGKGSAAAAYLNAVWSHLMLLTFDDELPEDMAANGGARFRFVMSHLLTEPNHVWWDDAKTPGVVEGRGAILSQAMVDAREDLTRRLGKDPKGWQWGELHTWTPTHPVLGGDNVPGIVRWAFNDDPVRLGGGSAIVNANGWDASKGYAVTWAPSMRMVVDLADLDASVWINQTGASGHPLSDHYTDQVADWAAGRNRPWPFTARAVAAATEDTLVLAPRS</sequence>
<reference evidence="6 7" key="1">
    <citation type="journal article" date="2013" name="ISME J.">
        <title>A metabolic model for members of the genus Tetrasphaera involved in enhanced biological phosphorus removal.</title>
        <authorList>
            <person name="Kristiansen R."/>
            <person name="Nguyen H.T.T."/>
            <person name="Saunders A.M."/>
            <person name="Nielsen J.L."/>
            <person name="Wimmer R."/>
            <person name="Le V.Q."/>
            <person name="McIlroy S.J."/>
            <person name="Petrovski S."/>
            <person name="Seviour R.J."/>
            <person name="Calteau A."/>
            <person name="Nielsen K.L."/>
            <person name="Nielsen P.H."/>
        </authorList>
    </citation>
    <scope>NUCLEOTIDE SEQUENCE [LARGE SCALE GENOMIC DNA]</scope>
    <source>
        <strain evidence="6 7">Lp2</strain>
    </source>
</reference>
<keyword evidence="7" id="KW-1185">Reference proteome</keyword>
<dbReference type="InterPro" id="IPR014395">
    <property type="entry name" value="Pen/GL7ACA/AHL_acylase"/>
</dbReference>
<evidence type="ECO:0000313" key="6">
    <source>
        <dbReference type="EMBL" id="CCH70651.1"/>
    </source>
</evidence>
<dbReference type="SUPFAM" id="SSF56235">
    <property type="entry name" value="N-terminal nucleophile aminohydrolases (Ntn hydrolases)"/>
    <property type="match status" value="1"/>
</dbReference>
<dbReference type="InterPro" id="IPR023343">
    <property type="entry name" value="Penicillin_amidase_dom1"/>
</dbReference>
<dbReference type="InterPro" id="IPR043146">
    <property type="entry name" value="Penicillin_amidase_N_B-knob"/>
</dbReference>
<dbReference type="PANTHER" id="PTHR34218">
    <property type="entry name" value="PEPTIDASE S45 PENICILLIN AMIDASE"/>
    <property type="match status" value="1"/>
</dbReference>
<dbReference type="Gene3D" id="3.60.20.10">
    <property type="entry name" value="Glutamine Phosphoribosylpyrophosphate, subunit 1, domain 1"/>
    <property type="match status" value="1"/>
</dbReference>
<proteinExistence type="inferred from homology"/>
<evidence type="ECO:0000256" key="4">
    <source>
        <dbReference type="PIRSR" id="PIRSR001227-1"/>
    </source>
</evidence>
<dbReference type="HOGENOM" id="CLU_011790_0_1_11"/>
<dbReference type="GO" id="GO:0016811">
    <property type="term" value="F:hydrolase activity, acting on carbon-nitrogen (but not peptide) bonds, in linear amides"/>
    <property type="evidence" value="ECO:0007669"/>
    <property type="project" value="InterPro"/>
</dbReference>
<keyword evidence="5" id="KW-0479">Metal-binding</keyword>
<evidence type="ECO:0000256" key="3">
    <source>
        <dbReference type="ARBA" id="ARBA00023145"/>
    </source>
</evidence>
<dbReference type="Gene3D" id="2.30.120.10">
    <property type="match status" value="1"/>
</dbReference>
<dbReference type="Gene3D" id="1.10.439.10">
    <property type="entry name" value="Penicillin Amidohydrolase, domain 1"/>
    <property type="match status" value="1"/>
</dbReference>
<comment type="caution">
    <text evidence="6">The sequence shown here is derived from an EMBL/GenBank/DDBJ whole genome shotgun (WGS) entry which is preliminary data.</text>
</comment>
<evidence type="ECO:0000256" key="5">
    <source>
        <dbReference type="PIRSR" id="PIRSR001227-2"/>
    </source>
</evidence>
<keyword evidence="2" id="KW-0378">Hydrolase</keyword>
<dbReference type="OrthoDB" id="9759796at2"/>
<protein>
    <submittedName>
        <fullName evidence="6">Penicillin amidase</fullName>
    </submittedName>
</protein>
<organism evidence="6 7">
    <name type="scientific">Phycicoccus elongatus Lp2</name>
    <dbReference type="NCBI Taxonomy" id="1193181"/>
    <lineage>
        <taxon>Bacteria</taxon>
        <taxon>Bacillati</taxon>
        <taxon>Actinomycetota</taxon>
        <taxon>Actinomycetes</taxon>
        <taxon>Micrococcales</taxon>
        <taxon>Intrasporangiaceae</taxon>
        <taxon>Phycicoccus</taxon>
    </lineage>
</organism>
<name>N0E471_9MICO</name>
<keyword evidence="5" id="KW-0106">Calcium</keyword>
<dbReference type="RefSeq" id="WP_010850494.1">
    <property type="nucleotide sequence ID" value="NZ_HF570956.1"/>
</dbReference>
<dbReference type="InterPro" id="IPR002692">
    <property type="entry name" value="S45"/>
</dbReference>
<gene>
    <name evidence="6" type="ORF">BN10_630005</name>
</gene>
<accession>N0E471</accession>
<dbReference type="GO" id="GO:0046872">
    <property type="term" value="F:metal ion binding"/>
    <property type="evidence" value="ECO:0007669"/>
    <property type="project" value="UniProtKB-KW"/>
</dbReference>
<dbReference type="PIRSF" id="PIRSF001227">
    <property type="entry name" value="Pen_acylase"/>
    <property type="match status" value="1"/>
</dbReference>
<dbReference type="Proteomes" id="UP000013167">
    <property type="component" value="Unassembled WGS sequence"/>
</dbReference>
<evidence type="ECO:0000313" key="7">
    <source>
        <dbReference type="Proteomes" id="UP000013167"/>
    </source>
</evidence>
<comment type="similarity">
    <text evidence="1">Belongs to the peptidase S45 family.</text>
</comment>
<feature type="binding site" evidence="5">
    <location>
        <position position="372"/>
    </location>
    <ligand>
        <name>Ca(2+)</name>
        <dbReference type="ChEBI" id="CHEBI:29108"/>
    </ligand>
</feature>
<comment type="cofactor">
    <cofactor evidence="5">
        <name>Ca(2+)</name>
        <dbReference type="ChEBI" id="CHEBI:29108"/>
    </cofactor>
    <text evidence="5">Binds 1 Ca(2+) ion per dimer.</text>
</comment>
<dbReference type="AlphaFoldDB" id="N0E471"/>
<feature type="binding site" evidence="5">
    <location>
        <position position="375"/>
    </location>
    <ligand>
        <name>Ca(2+)</name>
        <dbReference type="ChEBI" id="CHEBI:29108"/>
    </ligand>
</feature>
<dbReference type="MEROPS" id="S45.003"/>
<dbReference type="InterPro" id="IPR043147">
    <property type="entry name" value="Penicillin_amidase_A-knob"/>
</dbReference>
<evidence type="ECO:0000256" key="1">
    <source>
        <dbReference type="ARBA" id="ARBA00006586"/>
    </source>
</evidence>
<dbReference type="GO" id="GO:0017000">
    <property type="term" value="P:antibiotic biosynthetic process"/>
    <property type="evidence" value="ECO:0007669"/>
    <property type="project" value="InterPro"/>
</dbReference>
<dbReference type="Gene3D" id="1.10.1400.10">
    <property type="match status" value="1"/>
</dbReference>
<dbReference type="Pfam" id="PF01804">
    <property type="entry name" value="Penicil_amidase"/>
    <property type="match status" value="1"/>
</dbReference>
<feature type="active site" description="Nucleophile" evidence="4">
    <location>
        <position position="294"/>
    </location>
</feature>
<evidence type="ECO:0000256" key="2">
    <source>
        <dbReference type="ARBA" id="ARBA00022801"/>
    </source>
</evidence>
<dbReference type="eggNOG" id="COG2366">
    <property type="taxonomic scope" value="Bacteria"/>
</dbReference>
<dbReference type="InterPro" id="IPR029055">
    <property type="entry name" value="Ntn_hydrolases_N"/>
</dbReference>
<keyword evidence="3" id="KW-0865">Zymogen</keyword>
<dbReference type="PANTHER" id="PTHR34218:SF4">
    <property type="entry name" value="ACYL-HOMOSERINE LACTONE ACYLASE QUIP"/>
    <property type="match status" value="1"/>
</dbReference>
<feature type="binding site" evidence="5">
    <location>
        <position position="200"/>
    </location>
    <ligand>
        <name>Ca(2+)</name>
        <dbReference type="ChEBI" id="CHEBI:29108"/>
    </ligand>
</feature>
<dbReference type="CDD" id="cd03747">
    <property type="entry name" value="Ntn_PGA_like"/>
    <property type="match status" value="1"/>
</dbReference>